<proteinExistence type="predicted"/>
<organism evidence="1 2">
    <name type="scientific">Penicillium chrysogenum</name>
    <name type="common">Penicillium notatum</name>
    <dbReference type="NCBI Taxonomy" id="5076"/>
    <lineage>
        <taxon>Eukaryota</taxon>
        <taxon>Fungi</taxon>
        <taxon>Dikarya</taxon>
        <taxon>Ascomycota</taxon>
        <taxon>Pezizomycotina</taxon>
        <taxon>Eurotiomycetes</taxon>
        <taxon>Eurotiomycetidae</taxon>
        <taxon>Eurotiales</taxon>
        <taxon>Aspergillaceae</taxon>
        <taxon>Penicillium</taxon>
        <taxon>Penicillium chrysogenum species complex</taxon>
    </lineage>
</organism>
<reference evidence="1 2" key="1">
    <citation type="journal article" date="2023" name="IMA Fungus">
        <title>Comparative genomic study of the Penicillium genus elucidates a diverse pangenome and 15 lateral gene transfer events.</title>
        <authorList>
            <person name="Petersen C."/>
            <person name="Sorensen T."/>
            <person name="Nielsen M.R."/>
            <person name="Sondergaard T.E."/>
            <person name="Sorensen J.L."/>
            <person name="Fitzpatrick D.A."/>
            <person name="Frisvad J.C."/>
            <person name="Nielsen K.L."/>
        </authorList>
    </citation>
    <scope>NUCLEOTIDE SEQUENCE [LARGE SCALE GENOMIC DNA]</scope>
    <source>
        <strain evidence="1 2">IBT 3361</strain>
    </source>
</reference>
<dbReference type="Proteomes" id="UP001220256">
    <property type="component" value="Unassembled WGS sequence"/>
</dbReference>
<sequence>MIQVFRSSASYGRAFVPFVLIELLLDEEVRGYPRRGRTPNDLRWMTSGTHRQVLTSIVPLLRVRVSKAVYPYVTEGALLPGEVSLLYEHELRSLFLQNTQSALDLVGGASGVHCQRLLSLRHVESVELYLSPRDVKQTLSGMDLRPQDEGRDILYLRLASIYDVAHGIVDTHWVPYWGLKALEPYGSVYDAMSSMLFNERVDQLLRGGRVFI</sequence>
<keyword evidence="2" id="KW-1185">Reference proteome</keyword>
<evidence type="ECO:0000313" key="2">
    <source>
        <dbReference type="Proteomes" id="UP001220256"/>
    </source>
</evidence>
<accession>A0ABQ8WDK1</accession>
<comment type="caution">
    <text evidence="1">The sequence shown here is derived from an EMBL/GenBank/DDBJ whole genome shotgun (WGS) entry which is preliminary data.</text>
</comment>
<name>A0ABQ8WDK1_PENCH</name>
<protein>
    <submittedName>
        <fullName evidence="1">Uncharacterized protein</fullName>
    </submittedName>
</protein>
<dbReference type="EMBL" id="JAPVEB010000004">
    <property type="protein sequence ID" value="KAJ5264506.1"/>
    <property type="molecule type" value="Genomic_DNA"/>
</dbReference>
<evidence type="ECO:0000313" key="1">
    <source>
        <dbReference type="EMBL" id="KAJ5264506.1"/>
    </source>
</evidence>
<gene>
    <name evidence="1" type="ORF">N7505_007299</name>
</gene>